<gene>
    <name evidence="5" type="ORF">E2636_11070</name>
</gene>
<dbReference type="Pfam" id="PF02894">
    <property type="entry name" value="GFO_IDH_MocA_C"/>
    <property type="match status" value="1"/>
</dbReference>
<evidence type="ECO:0000313" key="5">
    <source>
        <dbReference type="EMBL" id="QBP41651.1"/>
    </source>
</evidence>
<dbReference type="InterPro" id="IPR004104">
    <property type="entry name" value="Gfo/Idh/MocA-like_OxRdtase_C"/>
</dbReference>
<dbReference type="OrthoDB" id="9815825at2"/>
<keyword evidence="2" id="KW-0560">Oxidoreductase</keyword>
<evidence type="ECO:0000259" key="4">
    <source>
        <dbReference type="Pfam" id="PF02894"/>
    </source>
</evidence>
<dbReference type="RefSeq" id="WP_134210239.1">
    <property type="nucleotide sequence ID" value="NZ_CP038015.1"/>
</dbReference>
<proteinExistence type="inferred from homology"/>
<dbReference type="GO" id="GO:0016491">
    <property type="term" value="F:oxidoreductase activity"/>
    <property type="evidence" value="ECO:0007669"/>
    <property type="project" value="UniProtKB-KW"/>
</dbReference>
<keyword evidence="6" id="KW-1185">Reference proteome</keyword>
<feature type="domain" description="Gfo/Idh/MocA-like oxidoreductase N-terminal" evidence="3">
    <location>
        <begin position="6"/>
        <end position="118"/>
    </location>
</feature>
<reference evidence="5 6" key="1">
    <citation type="submission" date="2019-03" db="EMBL/GenBank/DDBJ databases">
        <title>Complete genome sequence of Paenisporosarcina antarctica CGMCC 1.6503T.</title>
        <authorList>
            <person name="Rong J.-C."/>
            <person name="Chi N.-Y."/>
            <person name="Zhang Q.-F."/>
        </authorList>
    </citation>
    <scope>NUCLEOTIDE SEQUENCE [LARGE SCALE GENOMIC DNA]</scope>
    <source>
        <strain evidence="5 6">CGMCC 1.6503</strain>
    </source>
</reference>
<evidence type="ECO:0000256" key="1">
    <source>
        <dbReference type="ARBA" id="ARBA00010928"/>
    </source>
</evidence>
<dbReference type="Pfam" id="PF01408">
    <property type="entry name" value="GFO_IDH_MocA"/>
    <property type="match status" value="1"/>
</dbReference>
<name>A0A4P6ZYP5_9BACL</name>
<evidence type="ECO:0000313" key="6">
    <source>
        <dbReference type="Proteomes" id="UP000294292"/>
    </source>
</evidence>
<dbReference type="PANTHER" id="PTHR43818">
    <property type="entry name" value="BCDNA.GH03377"/>
    <property type="match status" value="1"/>
</dbReference>
<feature type="domain" description="Gfo/Idh/MocA-like oxidoreductase C-terminal" evidence="4">
    <location>
        <begin position="140"/>
        <end position="308"/>
    </location>
</feature>
<dbReference type="SUPFAM" id="SSF55347">
    <property type="entry name" value="Glyceraldehyde-3-phosphate dehydrogenase-like, C-terminal domain"/>
    <property type="match status" value="1"/>
</dbReference>
<evidence type="ECO:0000256" key="2">
    <source>
        <dbReference type="ARBA" id="ARBA00023002"/>
    </source>
</evidence>
<dbReference type="InterPro" id="IPR036291">
    <property type="entry name" value="NAD(P)-bd_dom_sf"/>
</dbReference>
<dbReference type="InterPro" id="IPR050463">
    <property type="entry name" value="Gfo/Idh/MocA_oxidrdct_glycsds"/>
</dbReference>
<dbReference type="Gene3D" id="3.30.360.10">
    <property type="entry name" value="Dihydrodipicolinate Reductase, domain 2"/>
    <property type="match status" value="1"/>
</dbReference>
<protein>
    <submittedName>
        <fullName evidence="5">Gfo/Idh/MocA family oxidoreductase</fullName>
    </submittedName>
</protein>
<accession>A0A4P6ZYP5</accession>
<organism evidence="5 6">
    <name type="scientific">Paenisporosarcina antarctica</name>
    <dbReference type="NCBI Taxonomy" id="417367"/>
    <lineage>
        <taxon>Bacteria</taxon>
        <taxon>Bacillati</taxon>
        <taxon>Bacillota</taxon>
        <taxon>Bacilli</taxon>
        <taxon>Bacillales</taxon>
        <taxon>Caryophanaceae</taxon>
        <taxon>Paenisporosarcina</taxon>
    </lineage>
</organism>
<dbReference type="InterPro" id="IPR000683">
    <property type="entry name" value="Gfo/Idh/MocA-like_OxRdtase_N"/>
</dbReference>
<dbReference type="Gene3D" id="3.40.50.720">
    <property type="entry name" value="NAD(P)-binding Rossmann-like Domain"/>
    <property type="match status" value="1"/>
</dbReference>
<sequence>MDQTTFAIIGTGIIGERIIQQLLANSNCKIVSVFDENVQRLKEMKDKYQLPSACSLDELYETKPDWVYIGTPPNSHASLAVQAANQGCFVLSEKPLAHDVESGKLMVESAKNTNVLTAMHFPLMYSPAIQTLMNEVVNCSLGEIIRVELHTYFPHWPRKWQQNPWIGSRAQGGFIREVFPHYFQIMYRLLGKFSFSAHQTIYPADPQLCEIGSTAIGQTDSGIPIVVNGLSGMGQQETLLFKVIGTEKVMTIKNWSELWVSEIDQPETRVELNEQPKTLWDACHDAKNGREESLVSFEEGLIVQRWIDELLI</sequence>
<dbReference type="GO" id="GO:0000166">
    <property type="term" value="F:nucleotide binding"/>
    <property type="evidence" value="ECO:0007669"/>
    <property type="project" value="InterPro"/>
</dbReference>
<dbReference type="EMBL" id="CP038015">
    <property type="protein sequence ID" value="QBP41651.1"/>
    <property type="molecule type" value="Genomic_DNA"/>
</dbReference>
<dbReference type="KEGG" id="panc:E2636_11070"/>
<comment type="similarity">
    <text evidence="1">Belongs to the Gfo/Idh/MocA family.</text>
</comment>
<dbReference type="AlphaFoldDB" id="A0A4P6ZYP5"/>
<evidence type="ECO:0000259" key="3">
    <source>
        <dbReference type="Pfam" id="PF01408"/>
    </source>
</evidence>
<dbReference type="Proteomes" id="UP000294292">
    <property type="component" value="Chromosome"/>
</dbReference>
<dbReference type="SUPFAM" id="SSF51735">
    <property type="entry name" value="NAD(P)-binding Rossmann-fold domains"/>
    <property type="match status" value="1"/>
</dbReference>
<dbReference type="PANTHER" id="PTHR43818:SF11">
    <property type="entry name" value="BCDNA.GH03377"/>
    <property type="match status" value="1"/>
</dbReference>